<evidence type="ECO:0000313" key="3">
    <source>
        <dbReference type="Proteomes" id="UP000189580"/>
    </source>
</evidence>
<dbReference type="InterPro" id="IPR013149">
    <property type="entry name" value="ADH-like_C"/>
</dbReference>
<dbReference type="OrthoDB" id="3509362at2759"/>
<dbReference type="InterPro" id="IPR020843">
    <property type="entry name" value="ER"/>
</dbReference>
<dbReference type="PANTHER" id="PTHR45033:SF2">
    <property type="entry name" value="ZINC-TYPE ALCOHOL DEHYDROGENASE-LIKE PROTEIN C1773.06C"/>
    <property type="match status" value="1"/>
</dbReference>
<gene>
    <name evidence="2" type="primary">ZTA1</name>
    <name evidence="2" type="ORF">AWJ20_1253</name>
</gene>
<proteinExistence type="predicted"/>
<dbReference type="RefSeq" id="XP_018735452.1">
    <property type="nucleotide sequence ID" value="XM_018878116.1"/>
</dbReference>
<dbReference type="EMBL" id="CP014501">
    <property type="protein sequence ID" value="ANB12975.1"/>
    <property type="molecule type" value="Genomic_DNA"/>
</dbReference>
<dbReference type="KEGG" id="slb:AWJ20_1253"/>
<accession>A0A167DJ57</accession>
<dbReference type="Pfam" id="PF08240">
    <property type="entry name" value="ADH_N"/>
    <property type="match status" value="1"/>
</dbReference>
<organism evidence="2 3">
    <name type="scientific">Sugiyamaella lignohabitans</name>
    <dbReference type="NCBI Taxonomy" id="796027"/>
    <lineage>
        <taxon>Eukaryota</taxon>
        <taxon>Fungi</taxon>
        <taxon>Dikarya</taxon>
        <taxon>Ascomycota</taxon>
        <taxon>Saccharomycotina</taxon>
        <taxon>Dipodascomycetes</taxon>
        <taxon>Dipodascales</taxon>
        <taxon>Trichomonascaceae</taxon>
        <taxon>Sugiyamaella</taxon>
    </lineage>
</organism>
<dbReference type="PANTHER" id="PTHR45033">
    <property type="match status" value="1"/>
</dbReference>
<keyword evidence="3" id="KW-1185">Reference proteome</keyword>
<dbReference type="Gene3D" id="3.90.180.10">
    <property type="entry name" value="Medium-chain alcohol dehydrogenases, catalytic domain"/>
    <property type="match status" value="1"/>
</dbReference>
<dbReference type="AlphaFoldDB" id="A0A167DJ57"/>
<dbReference type="Pfam" id="PF00107">
    <property type="entry name" value="ADH_zinc_N"/>
    <property type="match status" value="1"/>
</dbReference>
<dbReference type="SUPFAM" id="SSF51735">
    <property type="entry name" value="NAD(P)-binding Rossmann-fold domains"/>
    <property type="match status" value="1"/>
</dbReference>
<reference evidence="2 3" key="1">
    <citation type="submission" date="2016-02" db="EMBL/GenBank/DDBJ databases">
        <title>Complete genome sequence and transcriptome regulation of the pentose utilising yeast Sugiyamaella lignohabitans.</title>
        <authorList>
            <person name="Bellasio M."/>
            <person name="Peymann A."/>
            <person name="Valli M."/>
            <person name="Sipitzky M."/>
            <person name="Graf A."/>
            <person name="Sauer M."/>
            <person name="Marx H."/>
            <person name="Mattanovich D."/>
        </authorList>
    </citation>
    <scope>NUCLEOTIDE SEQUENCE [LARGE SCALE GENOMIC DNA]</scope>
    <source>
        <strain evidence="2 3">CBS 10342</strain>
    </source>
</reference>
<dbReference type="Proteomes" id="UP000189580">
    <property type="component" value="Chromosome a"/>
</dbReference>
<dbReference type="SUPFAM" id="SSF50129">
    <property type="entry name" value="GroES-like"/>
    <property type="match status" value="1"/>
</dbReference>
<dbReference type="GO" id="GO:0016491">
    <property type="term" value="F:oxidoreductase activity"/>
    <property type="evidence" value="ECO:0007669"/>
    <property type="project" value="InterPro"/>
</dbReference>
<dbReference type="InterPro" id="IPR036291">
    <property type="entry name" value="NAD(P)-bd_dom_sf"/>
</dbReference>
<dbReference type="InterPro" id="IPR052711">
    <property type="entry name" value="Zinc_ADH-like"/>
</dbReference>
<feature type="domain" description="Enoyl reductase (ER)" evidence="1">
    <location>
        <begin position="18"/>
        <end position="350"/>
    </location>
</feature>
<dbReference type="GeneID" id="30033035"/>
<dbReference type="InterPro" id="IPR011032">
    <property type="entry name" value="GroES-like_sf"/>
</dbReference>
<protein>
    <submittedName>
        <fullName evidence="2">Zta1p</fullName>
    </submittedName>
</protein>
<evidence type="ECO:0000313" key="2">
    <source>
        <dbReference type="EMBL" id="ANB12975.1"/>
    </source>
</evidence>
<dbReference type="SMART" id="SM00829">
    <property type="entry name" value="PKS_ER"/>
    <property type="match status" value="1"/>
</dbReference>
<evidence type="ECO:0000259" key="1">
    <source>
        <dbReference type="SMART" id="SM00829"/>
    </source>
</evidence>
<dbReference type="Gene3D" id="3.40.50.720">
    <property type="entry name" value="NAD(P)-binding Rossmann-like Domain"/>
    <property type="match status" value="1"/>
</dbReference>
<dbReference type="InterPro" id="IPR013154">
    <property type="entry name" value="ADH-like_N"/>
</dbReference>
<sequence length="353" mass="37562">MVSLPSKHKVFHVTEFNGSIDDIKQSTEELPEVGPEDVLIKVKAASLNQRDLMILSGVYPFPTKKNVVPCSDFSGEIVGRGKNVSPEEFADGQRVIGNFSVHNLYGPPKRVDDSLGGNIDGGLREYVTLPSFAVNKIPKSVDLSWEELSTLPCAGVTAWNGLYGLPGAPLIAGQTVLALGTGGVSAIGLAIAKAAGAKTIVTSSSDEKLAKIQAELKVDHVVNYAKNPNWSEEVLRLTDGRGVDIVLENGGSGTLKESILSLTTGGQVSIIGLIAPAKQEDMPDVGPLALSKNAIVRGIIVGSKALADDFIRFLSQNKIPLAIDRVFKFEDSVEAYKYFKSAKHVGKVVISLN</sequence>
<dbReference type="CDD" id="cd08276">
    <property type="entry name" value="MDR7"/>
    <property type="match status" value="1"/>
</dbReference>
<name>A0A167DJ57_9ASCO</name>